<dbReference type="Proteomes" id="UP000017836">
    <property type="component" value="Unassembled WGS sequence"/>
</dbReference>
<reference evidence="3" key="1">
    <citation type="journal article" date="2013" name="Science">
        <title>The Amborella genome and the evolution of flowering plants.</title>
        <authorList>
            <consortium name="Amborella Genome Project"/>
        </authorList>
    </citation>
    <scope>NUCLEOTIDE SEQUENCE [LARGE SCALE GENOMIC DNA]</scope>
</reference>
<accession>U5CZS8</accession>
<dbReference type="AlphaFoldDB" id="U5CZS8"/>
<dbReference type="HOGENOM" id="CLU_2187477_0_0_1"/>
<evidence type="ECO:0000313" key="3">
    <source>
        <dbReference type="Proteomes" id="UP000017836"/>
    </source>
</evidence>
<sequence length="109" mass="11606">MGETSSTSERCDAAGHQSSSRVEKKRRFGNQHEFCWYWSTCSKLVPCHPLEAAGGSMDCGGSNISDKAPRHTVTMKGPDLLCISKSLGSNSGPGQAGEWTLGSNGPDQM</sequence>
<evidence type="ECO:0000313" key="2">
    <source>
        <dbReference type="EMBL" id="ERN15669.1"/>
    </source>
</evidence>
<gene>
    <name evidence="2" type="ORF">AMTR_s00048p00210130</name>
</gene>
<protein>
    <submittedName>
        <fullName evidence="2">Uncharacterized protein</fullName>
    </submittedName>
</protein>
<name>U5CZS8_AMBTC</name>
<feature type="region of interest" description="Disordered" evidence="1">
    <location>
        <begin position="87"/>
        <end position="109"/>
    </location>
</feature>
<dbReference type="Gramene" id="ERN15669">
    <property type="protein sequence ID" value="ERN15669"/>
    <property type="gene ID" value="AMTR_s00048p00210130"/>
</dbReference>
<keyword evidence="3" id="KW-1185">Reference proteome</keyword>
<feature type="region of interest" description="Disordered" evidence="1">
    <location>
        <begin position="1"/>
        <end position="26"/>
    </location>
</feature>
<proteinExistence type="predicted"/>
<evidence type="ECO:0000256" key="1">
    <source>
        <dbReference type="SAM" id="MobiDB-lite"/>
    </source>
</evidence>
<dbReference type="EMBL" id="KI392502">
    <property type="protein sequence ID" value="ERN15669.1"/>
    <property type="molecule type" value="Genomic_DNA"/>
</dbReference>
<organism evidence="2 3">
    <name type="scientific">Amborella trichopoda</name>
    <dbReference type="NCBI Taxonomy" id="13333"/>
    <lineage>
        <taxon>Eukaryota</taxon>
        <taxon>Viridiplantae</taxon>
        <taxon>Streptophyta</taxon>
        <taxon>Embryophyta</taxon>
        <taxon>Tracheophyta</taxon>
        <taxon>Spermatophyta</taxon>
        <taxon>Magnoliopsida</taxon>
        <taxon>Amborellales</taxon>
        <taxon>Amborellaceae</taxon>
        <taxon>Amborella</taxon>
    </lineage>
</organism>